<protein>
    <submittedName>
        <fullName evidence="1">Uncharacterized protein</fullName>
    </submittedName>
</protein>
<gene>
    <name evidence="1" type="primary">CMC1</name>
</gene>
<sequence>MFFCFLSVLKEKFQGLRKQVMASINWLGTEVYYEIKNEAELPSRGSVLTQHMWKQDFTKCCKDSGVLMVVKCRKENSALKDCLTSYYKDPAFYEECKMEYLKEREEFRRTGIPTKKRLQKLPTSM</sequence>
<evidence type="ECO:0000313" key="1">
    <source>
        <dbReference type="Ensembl" id="ENSOARP00020039732.1"/>
    </source>
</evidence>
<reference evidence="1" key="1">
    <citation type="submission" date="2020-11" db="EMBL/GenBank/DDBJ databases">
        <authorList>
            <person name="Davenport K.M."/>
            <person name="Bickhart D.M."/>
            <person name="Smith T.P.L."/>
            <person name="Murdoch B.M."/>
            <person name="Rosen B.D."/>
        </authorList>
    </citation>
    <scope>NUCLEOTIDE SEQUENCE [LARGE SCALE GENOMIC DNA]</scope>
    <source>
        <strain evidence="1">OAR_USU_Benz2616</strain>
    </source>
</reference>
<reference evidence="1" key="3">
    <citation type="submission" date="2025-09" db="UniProtKB">
        <authorList>
            <consortium name="Ensembl"/>
        </authorList>
    </citation>
    <scope>IDENTIFICATION</scope>
</reference>
<organism evidence="1">
    <name type="scientific">Ovis aries</name>
    <name type="common">Sheep</name>
    <dbReference type="NCBI Taxonomy" id="9940"/>
    <lineage>
        <taxon>Eukaryota</taxon>
        <taxon>Metazoa</taxon>
        <taxon>Chordata</taxon>
        <taxon>Craniata</taxon>
        <taxon>Vertebrata</taxon>
        <taxon>Euteleostomi</taxon>
        <taxon>Mammalia</taxon>
        <taxon>Eutheria</taxon>
        <taxon>Laurasiatheria</taxon>
        <taxon>Artiodactyla</taxon>
        <taxon>Ruminantia</taxon>
        <taxon>Pecora</taxon>
        <taxon>Bovidae</taxon>
        <taxon>Caprinae</taxon>
        <taxon>Ovis</taxon>
    </lineage>
</organism>
<proteinExistence type="predicted"/>
<dbReference type="Ensembl" id="ENSOART00020048586.1">
    <property type="protein sequence ID" value="ENSOARP00020039732.1"/>
    <property type="gene ID" value="ENSOARG00020023823.2"/>
</dbReference>
<name>A0AC11D7T7_SHEEP</name>
<reference evidence="1" key="2">
    <citation type="submission" date="2025-08" db="UniProtKB">
        <authorList>
            <consortium name="Ensembl"/>
        </authorList>
    </citation>
    <scope>IDENTIFICATION</scope>
</reference>
<accession>A0AC11D7T7</accession>